<comment type="caution">
    <text evidence="5">The sequence shown here is derived from an EMBL/GenBank/DDBJ whole genome shotgun (WGS) entry which is preliminary data.</text>
</comment>
<keyword evidence="2 5" id="KW-0489">Methyltransferase</keyword>
<reference evidence="5 6" key="1">
    <citation type="submission" date="2019-06" db="EMBL/GenBank/DDBJ databases">
        <title>Sequencing the genomes of 1000 actinobacteria strains.</title>
        <authorList>
            <person name="Klenk H.-P."/>
        </authorList>
    </citation>
    <scope>NUCLEOTIDE SEQUENCE [LARGE SCALE GENOMIC DNA]</scope>
    <source>
        <strain evidence="5 6">DSM 24683</strain>
    </source>
</reference>
<dbReference type="GO" id="GO:0032259">
    <property type="term" value="P:methylation"/>
    <property type="evidence" value="ECO:0007669"/>
    <property type="project" value="UniProtKB-KW"/>
</dbReference>
<evidence type="ECO:0000313" key="5">
    <source>
        <dbReference type="EMBL" id="TWD82999.1"/>
    </source>
</evidence>
<keyword evidence="3 5" id="KW-0808">Transferase</keyword>
<gene>
    <name evidence="5" type="ORF">FB561_4150</name>
</gene>
<proteinExistence type="inferred from homology"/>
<evidence type="ECO:0000259" key="4">
    <source>
        <dbReference type="Pfam" id="PF08241"/>
    </source>
</evidence>
<dbReference type="PANTHER" id="PTHR44942">
    <property type="entry name" value="METHYLTRANSF_11 DOMAIN-CONTAINING PROTEIN"/>
    <property type="match status" value="1"/>
</dbReference>
<dbReference type="GO" id="GO:0008757">
    <property type="term" value="F:S-adenosylmethionine-dependent methyltransferase activity"/>
    <property type="evidence" value="ECO:0007669"/>
    <property type="project" value="InterPro"/>
</dbReference>
<dbReference type="Proteomes" id="UP000318380">
    <property type="component" value="Unassembled WGS sequence"/>
</dbReference>
<dbReference type="InterPro" id="IPR013216">
    <property type="entry name" value="Methyltransf_11"/>
</dbReference>
<feature type="domain" description="Methyltransferase type 11" evidence="4">
    <location>
        <begin position="67"/>
        <end position="156"/>
    </location>
</feature>
<dbReference type="AlphaFoldDB" id="A0A561BVU2"/>
<dbReference type="Pfam" id="PF08241">
    <property type="entry name" value="Methyltransf_11"/>
    <property type="match status" value="1"/>
</dbReference>
<evidence type="ECO:0000256" key="1">
    <source>
        <dbReference type="ARBA" id="ARBA00008361"/>
    </source>
</evidence>
<dbReference type="InterPro" id="IPR051052">
    <property type="entry name" value="Diverse_substrate_MTase"/>
</dbReference>
<evidence type="ECO:0000256" key="2">
    <source>
        <dbReference type="ARBA" id="ARBA00022603"/>
    </source>
</evidence>
<keyword evidence="6" id="KW-1185">Reference proteome</keyword>
<evidence type="ECO:0000256" key="3">
    <source>
        <dbReference type="ARBA" id="ARBA00022679"/>
    </source>
</evidence>
<dbReference type="InterPro" id="IPR029063">
    <property type="entry name" value="SAM-dependent_MTases_sf"/>
</dbReference>
<dbReference type="EMBL" id="VIVK01000001">
    <property type="protein sequence ID" value="TWD82999.1"/>
    <property type="molecule type" value="Genomic_DNA"/>
</dbReference>
<dbReference type="Gene3D" id="3.40.50.150">
    <property type="entry name" value="Vaccinia Virus protein VP39"/>
    <property type="match status" value="1"/>
</dbReference>
<dbReference type="PANTHER" id="PTHR44942:SF4">
    <property type="entry name" value="METHYLTRANSFERASE TYPE 11 DOMAIN-CONTAINING PROTEIN"/>
    <property type="match status" value="1"/>
</dbReference>
<name>A0A561BVU2_9ACTN</name>
<comment type="similarity">
    <text evidence="1">Belongs to the methyltransferase superfamily.</text>
</comment>
<evidence type="ECO:0000313" key="6">
    <source>
        <dbReference type="Proteomes" id="UP000318380"/>
    </source>
</evidence>
<sequence length="291" mass="31715">MLTGDPLSTGSSLAGMSSSRVELRRTFGEDAELYDRVRPTYPRRLYDDLAELLGIPARSSGTRPRVLEIGCGTGQATAPMIARGWSVKAVELSPDLGRVARDRLPELEVVTTDFDTWPLPAERFDLVLSATAFHWLDPATRVRRTAEALRPGGLLAVVSTHHVEGGSQQFFTDMQDCYLRFMGEAEEGGPKPAATVPDDPAEIDATGLFGPVEFRRYEWELTYSKAEYLDLLSSYSGHRALTSAARDGLYTCLGALIDADGGSVTKRYLTQLTAAIRTPQPLASGAASRTR</sequence>
<accession>A0A561BVU2</accession>
<protein>
    <submittedName>
        <fullName evidence="5">Methyltransferase family protein</fullName>
    </submittedName>
</protein>
<dbReference type="SUPFAM" id="SSF53335">
    <property type="entry name" value="S-adenosyl-L-methionine-dependent methyltransferases"/>
    <property type="match status" value="1"/>
</dbReference>
<organism evidence="5 6">
    <name type="scientific">Kribbella amoyensis</name>
    <dbReference type="NCBI Taxonomy" id="996641"/>
    <lineage>
        <taxon>Bacteria</taxon>
        <taxon>Bacillati</taxon>
        <taxon>Actinomycetota</taxon>
        <taxon>Actinomycetes</taxon>
        <taxon>Propionibacteriales</taxon>
        <taxon>Kribbellaceae</taxon>
        <taxon>Kribbella</taxon>
    </lineage>
</organism>
<dbReference type="CDD" id="cd02440">
    <property type="entry name" value="AdoMet_MTases"/>
    <property type="match status" value="1"/>
</dbReference>